<feature type="transmembrane region" description="Helical" evidence="1">
    <location>
        <begin position="34"/>
        <end position="53"/>
    </location>
</feature>
<dbReference type="AlphaFoldDB" id="A0ABD6CTI0"/>
<evidence type="ECO:0000256" key="1">
    <source>
        <dbReference type="SAM" id="Phobius"/>
    </source>
</evidence>
<accession>A0ABD6CTI0</accession>
<feature type="transmembrane region" description="Helical" evidence="1">
    <location>
        <begin position="12"/>
        <end position="28"/>
    </location>
</feature>
<evidence type="ECO:0000313" key="3">
    <source>
        <dbReference type="Proteomes" id="UP001597075"/>
    </source>
</evidence>
<dbReference type="InterPro" id="IPR058293">
    <property type="entry name" value="DUF7987"/>
</dbReference>
<keyword evidence="3" id="KW-1185">Reference proteome</keyword>
<dbReference type="Proteomes" id="UP001597075">
    <property type="component" value="Unassembled WGS sequence"/>
</dbReference>
<gene>
    <name evidence="2" type="ORF">ACFSBJ_02220</name>
</gene>
<organism evidence="2 3">
    <name type="scientific">Haloplanus ruber</name>
    <dbReference type="NCBI Taxonomy" id="869892"/>
    <lineage>
        <taxon>Archaea</taxon>
        <taxon>Methanobacteriati</taxon>
        <taxon>Methanobacteriota</taxon>
        <taxon>Stenosarchaea group</taxon>
        <taxon>Halobacteria</taxon>
        <taxon>Halobacteriales</taxon>
        <taxon>Haloferacaceae</taxon>
        <taxon>Haloplanus</taxon>
    </lineage>
</organism>
<dbReference type="Pfam" id="PF25949">
    <property type="entry name" value="DUF7987"/>
    <property type="match status" value="1"/>
</dbReference>
<keyword evidence="1" id="KW-0812">Transmembrane</keyword>
<protein>
    <submittedName>
        <fullName evidence="2">Uncharacterized protein</fullName>
    </submittedName>
</protein>
<keyword evidence="1" id="KW-0472">Membrane</keyword>
<sequence length="63" mass="7021">MARDALLDTETKIIVLFMLLGLTSWYLAQQVTTSRVVSFAALIGVGVLAPTLINEWRRRQSAD</sequence>
<evidence type="ECO:0000313" key="2">
    <source>
        <dbReference type="EMBL" id="MFD1632567.1"/>
    </source>
</evidence>
<reference evidence="2 3" key="1">
    <citation type="journal article" date="2019" name="Int. J. Syst. Evol. Microbiol.">
        <title>The Global Catalogue of Microorganisms (GCM) 10K type strain sequencing project: providing services to taxonomists for standard genome sequencing and annotation.</title>
        <authorList>
            <consortium name="The Broad Institute Genomics Platform"/>
            <consortium name="The Broad Institute Genome Sequencing Center for Infectious Disease"/>
            <person name="Wu L."/>
            <person name="Ma J."/>
        </authorList>
    </citation>
    <scope>NUCLEOTIDE SEQUENCE [LARGE SCALE GENOMIC DNA]</scope>
    <source>
        <strain evidence="2 3">CGMCC 1.10594</strain>
    </source>
</reference>
<keyword evidence="1" id="KW-1133">Transmembrane helix</keyword>
<dbReference type="EMBL" id="JBHUDL010000004">
    <property type="protein sequence ID" value="MFD1632567.1"/>
    <property type="molecule type" value="Genomic_DNA"/>
</dbReference>
<name>A0ABD6CTI0_9EURY</name>
<comment type="caution">
    <text evidence="2">The sequence shown here is derived from an EMBL/GenBank/DDBJ whole genome shotgun (WGS) entry which is preliminary data.</text>
</comment>
<proteinExistence type="predicted"/>
<dbReference type="RefSeq" id="WP_256406136.1">
    <property type="nucleotide sequence ID" value="NZ_CP187151.1"/>
</dbReference>